<dbReference type="Gene3D" id="3.40.50.1010">
    <property type="entry name" value="5'-nuclease"/>
    <property type="match status" value="1"/>
</dbReference>
<proteinExistence type="predicted"/>
<sequence length="132" mass="15022">MIGIDTNVLIRYLIQDDKVQSSKATKLIEQYSGVSGSIFINNIVVCEIIWVLGRGYKYSKNQIINVLKEIFATIEFRFEDHKTLSLTVREYENCNTDFADILIAKLNELSGCSTSFTFDHKASTLPIFTTIK</sequence>
<dbReference type="PANTHER" id="PTHR39664:SF2">
    <property type="entry name" value="NUCLEIC ACID-BINDING PROTEIN, CONTAINING PIN DOMAIN-RELATED"/>
    <property type="match status" value="1"/>
</dbReference>
<evidence type="ECO:0000259" key="1">
    <source>
        <dbReference type="Pfam" id="PF01850"/>
    </source>
</evidence>
<dbReference type="AlphaFoldDB" id="A0AAT9G7T4"/>
<dbReference type="InterPro" id="IPR029060">
    <property type="entry name" value="PIN-like_dom_sf"/>
</dbReference>
<dbReference type="SUPFAM" id="SSF88723">
    <property type="entry name" value="PIN domain-like"/>
    <property type="match status" value="1"/>
</dbReference>
<dbReference type="Pfam" id="PF01850">
    <property type="entry name" value="PIN"/>
    <property type="match status" value="1"/>
</dbReference>
<feature type="domain" description="PIN" evidence="1">
    <location>
        <begin position="4"/>
        <end position="122"/>
    </location>
</feature>
<reference evidence="2" key="1">
    <citation type="submission" date="2024-01" db="EMBL/GenBank/DDBJ databases">
        <title>Sequencing the genomes of a sandfly, Sergentomyia squamirostris, and its two endosymbionts.</title>
        <authorList>
            <person name="Itokawa K."/>
            <person name="Sanjoba C."/>
        </authorList>
    </citation>
    <scope>NUCLEOTIDE SEQUENCE</scope>
    <source>
        <strain evidence="2">RiSSQ</strain>
    </source>
</reference>
<gene>
    <name evidence="2" type="ORF">DMENIID0002_05390</name>
</gene>
<dbReference type="PANTHER" id="PTHR39664">
    <property type="match status" value="1"/>
</dbReference>
<dbReference type="InterPro" id="IPR002716">
    <property type="entry name" value="PIN_dom"/>
</dbReference>
<accession>A0AAT9G7T4</accession>
<evidence type="ECO:0000313" key="2">
    <source>
        <dbReference type="EMBL" id="BFD45893.1"/>
    </source>
</evidence>
<dbReference type="CDD" id="cd18683">
    <property type="entry name" value="PIN_VapC-like"/>
    <property type="match status" value="1"/>
</dbReference>
<protein>
    <submittedName>
        <fullName evidence="2">PIN domain-containing protein</fullName>
    </submittedName>
</protein>
<name>A0AAT9G7T4_9RICK</name>
<dbReference type="EMBL" id="AP029170">
    <property type="protein sequence ID" value="BFD45893.1"/>
    <property type="molecule type" value="Genomic_DNA"/>
</dbReference>
<organism evidence="2">
    <name type="scientific">Candidatus Tisiphia endosymbiont of Sergentomyia squamirostris</name>
    <dbReference type="NCBI Taxonomy" id="3113639"/>
    <lineage>
        <taxon>Bacteria</taxon>
        <taxon>Pseudomonadati</taxon>
        <taxon>Pseudomonadota</taxon>
        <taxon>Alphaproteobacteria</taxon>
        <taxon>Rickettsiales</taxon>
        <taxon>Rickettsiaceae</taxon>
        <taxon>Rickettsieae</taxon>
        <taxon>Candidatus Tisiphia</taxon>
    </lineage>
</organism>